<feature type="domain" description="Protein kinase" evidence="1">
    <location>
        <begin position="1"/>
        <end position="221"/>
    </location>
</feature>
<comment type="caution">
    <text evidence="2">The sequence shown here is derived from an EMBL/GenBank/DDBJ whole genome shotgun (WGS) entry which is preliminary data.</text>
</comment>
<evidence type="ECO:0000313" key="2">
    <source>
        <dbReference type="EMBL" id="POR37770.1"/>
    </source>
</evidence>
<reference evidence="2 3" key="1">
    <citation type="submission" date="2018-01" db="EMBL/GenBank/DDBJ databases">
        <title>Harnessing the power of phylogenomics to disentangle the directionality and signatures of interkingdom host jumping in the parasitic fungal genus Tolypocladium.</title>
        <authorList>
            <person name="Quandt C.A."/>
            <person name="Patterson W."/>
            <person name="Spatafora J.W."/>
        </authorList>
    </citation>
    <scope>NUCLEOTIDE SEQUENCE [LARGE SCALE GENOMIC DNA]</scope>
    <source>
        <strain evidence="2 3">NRBC 100945</strain>
    </source>
</reference>
<sequence>MDFSVEELYNKYGEPTLEPVIRYDGGSIPPDVPSYAVLPLWLGKRCEDITLSEARILLFDYGETYSPEKHQRYTSNAPLCLQPPEARFESTQPLSFSSDIWTLACSIWSILGQRDLFSGVLATEDSITREQVKALGILPAKWWASWEARSNYFSEDGAPKRYPRTLEDGFEDSLKAPRQDLKLATFDTDEREAILTLMRSMLSFKPEHRPTADEVVKSEWMQKWALPEYEKMKGQA</sequence>
<organism evidence="2 3">
    <name type="scientific">Tolypocladium paradoxum</name>
    <dbReference type="NCBI Taxonomy" id="94208"/>
    <lineage>
        <taxon>Eukaryota</taxon>
        <taxon>Fungi</taxon>
        <taxon>Dikarya</taxon>
        <taxon>Ascomycota</taxon>
        <taxon>Pezizomycotina</taxon>
        <taxon>Sordariomycetes</taxon>
        <taxon>Hypocreomycetidae</taxon>
        <taxon>Hypocreales</taxon>
        <taxon>Ophiocordycipitaceae</taxon>
        <taxon>Tolypocladium</taxon>
    </lineage>
</organism>
<gene>
    <name evidence="2" type="ORF">TPAR_02034</name>
</gene>
<dbReference type="Proteomes" id="UP000237481">
    <property type="component" value="Unassembled WGS sequence"/>
</dbReference>
<dbReference type="EMBL" id="PKSG01000203">
    <property type="protein sequence ID" value="POR37770.1"/>
    <property type="molecule type" value="Genomic_DNA"/>
</dbReference>
<protein>
    <submittedName>
        <fullName evidence="2">SRSF protein kinase 2</fullName>
    </submittedName>
</protein>
<keyword evidence="2" id="KW-0418">Kinase</keyword>
<accession>A0A2S4L5S4</accession>
<name>A0A2S4L5S4_9HYPO</name>
<dbReference type="PROSITE" id="PS50011">
    <property type="entry name" value="PROTEIN_KINASE_DOM"/>
    <property type="match status" value="1"/>
</dbReference>
<dbReference type="InterPro" id="IPR000719">
    <property type="entry name" value="Prot_kinase_dom"/>
</dbReference>
<keyword evidence="2" id="KW-0808">Transferase</keyword>
<dbReference type="Gene3D" id="1.10.510.10">
    <property type="entry name" value="Transferase(Phosphotransferase) domain 1"/>
    <property type="match status" value="1"/>
</dbReference>
<dbReference type="SUPFAM" id="SSF56112">
    <property type="entry name" value="Protein kinase-like (PK-like)"/>
    <property type="match status" value="1"/>
</dbReference>
<proteinExistence type="predicted"/>
<evidence type="ECO:0000259" key="1">
    <source>
        <dbReference type="PROSITE" id="PS50011"/>
    </source>
</evidence>
<dbReference type="AlphaFoldDB" id="A0A2S4L5S4"/>
<dbReference type="InterPro" id="IPR011009">
    <property type="entry name" value="Kinase-like_dom_sf"/>
</dbReference>
<dbReference type="OrthoDB" id="5979581at2759"/>
<dbReference type="GO" id="GO:0004672">
    <property type="term" value="F:protein kinase activity"/>
    <property type="evidence" value="ECO:0007669"/>
    <property type="project" value="InterPro"/>
</dbReference>
<dbReference type="Pfam" id="PF00069">
    <property type="entry name" value="Pkinase"/>
    <property type="match status" value="1"/>
</dbReference>
<dbReference type="GO" id="GO:0005524">
    <property type="term" value="F:ATP binding"/>
    <property type="evidence" value="ECO:0007669"/>
    <property type="project" value="InterPro"/>
</dbReference>
<keyword evidence="3" id="KW-1185">Reference proteome</keyword>
<evidence type="ECO:0000313" key="3">
    <source>
        <dbReference type="Proteomes" id="UP000237481"/>
    </source>
</evidence>